<protein>
    <submittedName>
        <fullName evidence="2">Pilus assembly protein</fullName>
    </submittedName>
</protein>
<gene>
    <name evidence="2" type="ORF">N5A92_04850</name>
</gene>
<name>A0ABT2LMG8_9HYPH</name>
<keyword evidence="3" id="KW-1185">Reference proteome</keyword>
<dbReference type="Proteomes" id="UP001320831">
    <property type="component" value="Unassembled WGS sequence"/>
</dbReference>
<reference evidence="2 3" key="1">
    <citation type="submission" date="2022-09" db="EMBL/GenBank/DDBJ databases">
        <title>Chelativorans salina sp. nov., a novel slightly halophilic bacterium isolated from a saline lake sediment enrichment.</title>
        <authorList>
            <person name="Gao L."/>
            <person name="Fang B.-Z."/>
            <person name="Li W.-J."/>
        </authorList>
    </citation>
    <scope>NUCLEOTIDE SEQUENCE [LARGE SCALE GENOMIC DNA]</scope>
    <source>
        <strain evidence="2 3">EGI FJ00035</strain>
    </source>
</reference>
<proteinExistence type="predicted"/>
<evidence type="ECO:0000313" key="3">
    <source>
        <dbReference type="Proteomes" id="UP001320831"/>
    </source>
</evidence>
<accession>A0ABT2LMG8</accession>
<dbReference type="InterPro" id="IPR012495">
    <property type="entry name" value="TadE-like_dom"/>
</dbReference>
<evidence type="ECO:0000313" key="2">
    <source>
        <dbReference type="EMBL" id="MCT7374359.1"/>
    </source>
</evidence>
<evidence type="ECO:0000259" key="1">
    <source>
        <dbReference type="Pfam" id="PF07811"/>
    </source>
</evidence>
<dbReference type="EMBL" id="JAOCZP010000001">
    <property type="protein sequence ID" value="MCT7374359.1"/>
    <property type="molecule type" value="Genomic_DNA"/>
</dbReference>
<organism evidence="2 3">
    <name type="scientific">Chelativorans salis</name>
    <dbReference type="NCBI Taxonomy" id="2978478"/>
    <lineage>
        <taxon>Bacteria</taxon>
        <taxon>Pseudomonadati</taxon>
        <taxon>Pseudomonadota</taxon>
        <taxon>Alphaproteobacteria</taxon>
        <taxon>Hyphomicrobiales</taxon>
        <taxon>Phyllobacteriaceae</taxon>
        <taxon>Chelativorans</taxon>
    </lineage>
</organism>
<dbReference type="Pfam" id="PF07811">
    <property type="entry name" value="TadE"/>
    <property type="match status" value="1"/>
</dbReference>
<comment type="caution">
    <text evidence="2">The sequence shown here is derived from an EMBL/GenBank/DDBJ whole genome shotgun (WGS) entry which is preliminary data.</text>
</comment>
<dbReference type="RefSeq" id="WP_260900744.1">
    <property type="nucleotide sequence ID" value="NZ_JAOCZP010000001.1"/>
</dbReference>
<sequence>MIPAFRRLLRCRSGATAVEFAIICLPLLLLSLGIVEFGRAFFVRSDLSYAADVAARKVLIGQISPDSSDSEVLAKMESAVREAFDGGDPDLLEVSVAKETVDGMEFRVLSLRYPFTFLVPGLSDSPIALGLTRSIPIG</sequence>
<feature type="domain" description="TadE-like" evidence="1">
    <location>
        <begin position="14"/>
        <end position="56"/>
    </location>
</feature>